<evidence type="ECO:0000313" key="4">
    <source>
        <dbReference type="Proteomes" id="UP000011115"/>
    </source>
</evidence>
<reference evidence="4" key="1">
    <citation type="journal article" date="2011" name="Nature">
        <title>Genome sequence and analysis of the tuber crop potato.</title>
        <authorList>
            <consortium name="The Potato Genome Sequencing Consortium"/>
        </authorList>
    </citation>
    <scope>NUCLEOTIDE SEQUENCE [LARGE SCALE GENOMIC DNA]</scope>
    <source>
        <strain evidence="4">cv. DM1-3 516 R44</strain>
    </source>
</reference>
<dbReference type="Proteomes" id="UP000011115">
    <property type="component" value="Unassembled WGS sequence"/>
</dbReference>
<dbReference type="InParanoid" id="M1DUI5"/>
<reference evidence="3" key="2">
    <citation type="submission" date="2015-06" db="UniProtKB">
        <authorList>
            <consortium name="EnsemblPlants"/>
        </authorList>
    </citation>
    <scope>IDENTIFICATION</scope>
    <source>
        <strain evidence="3">DM1-3 516 R44</strain>
    </source>
</reference>
<feature type="domain" description="Putative plant transposon protein" evidence="2">
    <location>
        <begin position="67"/>
        <end position="277"/>
    </location>
</feature>
<dbReference type="PaxDb" id="4113-PGSC0003DMT400094627"/>
<keyword evidence="1" id="KW-0812">Transmembrane</keyword>
<dbReference type="AlphaFoldDB" id="M1DUI5"/>
<keyword evidence="1" id="KW-0472">Membrane</keyword>
<dbReference type="Pfam" id="PF20167">
    <property type="entry name" value="Transposase_32"/>
    <property type="match status" value="1"/>
</dbReference>
<dbReference type="HOGENOM" id="CLU_028647_1_1_1"/>
<organism evidence="3 4">
    <name type="scientific">Solanum tuberosum</name>
    <name type="common">Potato</name>
    <dbReference type="NCBI Taxonomy" id="4113"/>
    <lineage>
        <taxon>Eukaryota</taxon>
        <taxon>Viridiplantae</taxon>
        <taxon>Streptophyta</taxon>
        <taxon>Embryophyta</taxon>
        <taxon>Tracheophyta</taxon>
        <taxon>Spermatophyta</taxon>
        <taxon>Magnoliopsida</taxon>
        <taxon>eudicotyledons</taxon>
        <taxon>Gunneridae</taxon>
        <taxon>Pentapetalae</taxon>
        <taxon>asterids</taxon>
        <taxon>lamiids</taxon>
        <taxon>Solanales</taxon>
        <taxon>Solanaceae</taxon>
        <taxon>Solanoideae</taxon>
        <taxon>Solaneae</taxon>
        <taxon>Solanum</taxon>
    </lineage>
</organism>
<accession>M1DUI5</accession>
<dbReference type="Gramene" id="PGSC0003DMT400094627">
    <property type="protein sequence ID" value="PGSC0003DMT400094627"/>
    <property type="gene ID" value="PGSC0003DMG400044198"/>
</dbReference>
<evidence type="ECO:0000259" key="2">
    <source>
        <dbReference type="Pfam" id="PF20167"/>
    </source>
</evidence>
<sequence length="341" mass="38429">MLRSCIPAQCRSLDIVLVSHQPPLPMPLPLNRLMTRLAYPCTPFCLALSQTCGSLHTVLTIVEIFKRQKCKWMAQSSGKFSEEMAREFCVSYATTVLNSISKQAKPIAQPLLQATLVQNFFVDIFETTIHRFIYGPDLTLPNNTVEYDYRMGVVHSGEFQRDAEKRESLLREMTYQIFDEGERTELVCNMTLTIRKATLRFTAKFFWTIVCTRLSPTQVDNVISWDRVVMLATLVAGLAIGFARILIALIHERAFKTTTTLPFPCLIFHICRAAGVPIWHSDNLIEATKTVDIGLIKDDTNLAAAWRDPHVYLPPLGVDLVADVKHILVDDTTAPPTTIDA</sequence>
<keyword evidence="1" id="KW-1133">Transmembrane helix</keyword>
<keyword evidence="4" id="KW-1185">Reference proteome</keyword>
<dbReference type="InterPro" id="IPR046796">
    <property type="entry name" value="Transposase_32_dom"/>
</dbReference>
<name>M1DUI5_SOLTU</name>
<dbReference type="EnsemblPlants" id="PGSC0003DMT400094627">
    <property type="protein sequence ID" value="PGSC0003DMT400094627"/>
    <property type="gene ID" value="PGSC0003DMG400044198"/>
</dbReference>
<proteinExistence type="predicted"/>
<evidence type="ECO:0000256" key="1">
    <source>
        <dbReference type="SAM" id="Phobius"/>
    </source>
</evidence>
<protein>
    <submittedName>
        <fullName evidence="3">Integrase core domain containing protein</fullName>
    </submittedName>
</protein>
<evidence type="ECO:0000313" key="3">
    <source>
        <dbReference type="EnsemblPlants" id="PGSC0003DMT400094627"/>
    </source>
</evidence>
<feature type="transmembrane region" description="Helical" evidence="1">
    <location>
        <begin position="228"/>
        <end position="250"/>
    </location>
</feature>